<dbReference type="GO" id="GO:0071897">
    <property type="term" value="P:DNA biosynthetic process"/>
    <property type="evidence" value="ECO:0007669"/>
    <property type="project" value="UniProtKB-ARBA"/>
</dbReference>
<dbReference type="InterPro" id="IPR052055">
    <property type="entry name" value="Hepadnavirus_pol/RT"/>
</dbReference>
<dbReference type="STRING" id="471704.A0A151J1Q2"/>
<name>A0A151J1Q2_9HYME</name>
<reference evidence="1 2" key="1">
    <citation type="submission" date="2015-09" db="EMBL/GenBank/DDBJ databases">
        <title>Trachymyrmex cornetzi WGS genome.</title>
        <authorList>
            <person name="Nygaard S."/>
            <person name="Hu H."/>
            <person name="Boomsma J."/>
            <person name="Zhang G."/>
        </authorList>
    </citation>
    <scope>NUCLEOTIDE SEQUENCE [LARGE SCALE GENOMIC DNA]</scope>
    <source>
        <strain evidence="1">Tcor2-1</strain>
        <tissue evidence="1">Whole body</tissue>
    </source>
</reference>
<proteinExistence type="predicted"/>
<accession>A0A151J1Q2</accession>
<evidence type="ECO:0000313" key="1">
    <source>
        <dbReference type="EMBL" id="KYN15932.1"/>
    </source>
</evidence>
<protein>
    <recommendedName>
        <fullName evidence="3">Reverse transcriptase domain-containing protein</fullName>
    </recommendedName>
</protein>
<dbReference type="SUPFAM" id="SSF56672">
    <property type="entry name" value="DNA/RNA polymerases"/>
    <property type="match status" value="1"/>
</dbReference>
<organism evidence="1 2">
    <name type="scientific">Trachymyrmex cornetzi</name>
    <dbReference type="NCBI Taxonomy" id="471704"/>
    <lineage>
        <taxon>Eukaryota</taxon>
        <taxon>Metazoa</taxon>
        <taxon>Ecdysozoa</taxon>
        <taxon>Arthropoda</taxon>
        <taxon>Hexapoda</taxon>
        <taxon>Insecta</taxon>
        <taxon>Pterygota</taxon>
        <taxon>Neoptera</taxon>
        <taxon>Endopterygota</taxon>
        <taxon>Hymenoptera</taxon>
        <taxon>Apocrita</taxon>
        <taxon>Aculeata</taxon>
        <taxon>Formicoidea</taxon>
        <taxon>Formicidae</taxon>
        <taxon>Myrmicinae</taxon>
        <taxon>Trachymyrmex</taxon>
    </lineage>
</organism>
<dbReference type="Gene3D" id="3.30.70.270">
    <property type="match status" value="1"/>
</dbReference>
<evidence type="ECO:0000313" key="2">
    <source>
        <dbReference type="Proteomes" id="UP000078492"/>
    </source>
</evidence>
<gene>
    <name evidence="1" type="ORF">ALC57_11825</name>
</gene>
<keyword evidence="2" id="KW-1185">Reference proteome</keyword>
<sequence>GRLGHFLHIWKIITSDQEVLSAIQGYKIPFFSPPPPRPVLREPVFSTVTAAHCNNEIKSLLKKGVVYPVQSLLDQFLSSSFLTEKPSGGMRFILNLRELNTYILPFHFKLEDWQTVVRLMLPNVEMASLDLKDAYFLLPIHPCFRKYLRFQWKSVTYEFGALPFSLATTAPYIFTKVLRAVVAYLRAEGFESTT</sequence>
<dbReference type="Gene3D" id="3.10.10.10">
    <property type="entry name" value="HIV Type 1 Reverse Transcriptase, subunit A, domain 1"/>
    <property type="match status" value="1"/>
</dbReference>
<dbReference type="PANTHER" id="PTHR33050:SF7">
    <property type="entry name" value="RIBONUCLEASE H"/>
    <property type="match status" value="1"/>
</dbReference>
<dbReference type="PANTHER" id="PTHR33050">
    <property type="entry name" value="REVERSE TRANSCRIPTASE DOMAIN-CONTAINING PROTEIN"/>
    <property type="match status" value="1"/>
</dbReference>
<dbReference type="InterPro" id="IPR043502">
    <property type="entry name" value="DNA/RNA_pol_sf"/>
</dbReference>
<evidence type="ECO:0008006" key="3">
    <source>
        <dbReference type="Google" id="ProtNLM"/>
    </source>
</evidence>
<dbReference type="Proteomes" id="UP000078492">
    <property type="component" value="Unassembled WGS sequence"/>
</dbReference>
<dbReference type="AlphaFoldDB" id="A0A151J1Q2"/>
<dbReference type="EMBL" id="KQ980481">
    <property type="protein sequence ID" value="KYN15932.1"/>
    <property type="molecule type" value="Genomic_DNA"/>
</dbReference>
<dbReference type="InterPro" id="IPR043128">
    <property type="entry name" value="Rev_trsase/Diguanyl_cyclase"/>
</dbReference>
<feature type="non-terminal residue" evidence="1">
    <location>
        <position position="1"/>
    </location>
</feature>